<dbReference type="SMART" id="SM01052">
    <property type="entry name" value="CAP_GLY"/>
    <property type="match status" value="1"/>
</dbReference>
<organism evidence="3 4">
    <name type="scientific">Diploptera punctata</name>
    <name type="common">Pacific beetle cockroach</name>
    <dbReference type="NCBI Taxonomy" id="6984"/>
    <lineage>
        <taxon>Eukaryota</taxon>
        <taxon>Metazoa</taxon>
        <taxon>Ecdysozoa</taxon>
        <taxon>Arthropoda</taxon>
        <taxon>Hexapoda</taxon>
        <taxon>Insecta</taxon>
        <taxon>Pterygota</taxon>
        <taxon>Neoptera</taxon>
        <taxon>Polyneoptera</taxon>
        <taxon>Dictyoptera</taxon>
        <taxon>Blattodea</taxon>
        <taxon>Blaberoidea</taxon>
        <taxon>Blaberidae</taxon>
        <taxon>Diplopterinae</taxon>
        <taxon>Diploptera</taxon>
    </lineage>
</organism>
<dbReference type="AlphaFoldDB" id="A0AAD8AFI1"/>
<sequence length="1060" mass="115242">APTESRIPVFGKQVPAPSKLPIRNAYAVRSQTNLSHLQNERPNKRPSSLLELFGRNKVGALPVTAKVNPMSAENSAKTSVAAPPQMSTSFTISSPKHSAATSSQKASVSTPEHTFIVSSEKILTRSGVGKSKISDLENDWGPNATSSPHNKKNDVTSPVTSSHVGHRVCVNGTKVGILRYFGEIKLEKGTFCGIELDEPAGLNDGSLNGIRYFTCKPQHGIFAPVHIVKPLPGGSWTQQFRRKHSPEAFKRRLSATYLIADSSGPYSLLDGLDTSDENLTYHVEKNGEVPEPGQTILFSNNIHHSHIETRSGSAPTPRIAAHNAALWDCRTQLSCSVGALPSSESRKLSELSQETSNQSSLECDESLGILSPHQLHTTIFDSTDSSDCCHFIPSHTHKQSSFELDESLGILTPDQMLDFTVCAESCSIGRAVSFEDMEVFMFTDFVGEQVDLPDRIPSETDELSSNYHSSEFPKFPTDSIQSPDCMNQSPDCMNLDDTFLVSKAEDVSMQELDLLSNDATTPEQHCASNQMLDHTMCCTSEDLSENVCQVVTSNGSDGDFTPASIRVGQDISDRTLSPEDLPMDAPYQEVMSEILQKAELTSESGHETAGMSGATSAGPSSRSSAAPPPPSSFVTSVTSITSLDNGYQGDGEWSRPASRGADHSPTSHRVIKMKTSADPMTDSDFFTESDADMHDELATGNGRGDRRAQVIDGTLYGTNLQAGGTVILGQHHPSFTASINEEMESSGVYSDLDRRPDEPISDGKEFQEEKCPVEVADFSPDVSTKTVSSRSEQSQVKESTSQFTNLISQSPCENTKEISTPDSIASNELLSENNLKNQQVIVNKIIDHKEAAIDRNVHKKGLNSSTLKKYKMPKRNVVSKIKAMIENPSTSNVGRNEDENQENRRPCTKSKKGGGRWDAVMNKIAQGQAEQKLKTRSLKEVKSKVFANLAQLPTTQSEARCNTERSRKTSSSSIGTSQRPLKENTALKTKSRRARTRSSTSSLTPQQQQQQQQSQANTNGASHNSSPHSSISDISVNQSHALSKASTKSSSSLPVRKARP</sequence>
<feature type="region of interest" description="Disordered" evidence="1">
    <location>
        <begin position="74"/>
        <end position="112"/>
    </location>
</feature>
<feature type="compositionally biased region" description="Low complexity" evidence="1">
    <location>
        <begin position="997"/>
        <end position="1015"/>
    </location>
</feature>
<dbReference type="GO" id="GO:0031122">
    <property type="term" value="P:cytoplasmic microtubule organization"/>
    <property type="evidence" value="ECO:0007669"/>
    <property type="project" value="TreeGrafter"/>
</dbReference>
<dbReference type="InterPro" id="IPR000938">
    <property type="entry name" value="CAP-Gly_domain"/>
</dbReference>
<dbReference type="GO" id="GO:0035371">
    <property type="term" value="C:microtubule plus-end"/>
    <property type="evidence" value="ECO:0007669"/>
    <property type="project" value="TreeGrafter"/>
</dbReference>
<dbReference type="PANTHER" id="PTHR18916:SF82">
    <property type="entry name" value="CAP-GLY DOMAIN-CONTAINING PROTEIN"/>
    <property type="match status" value="1"/>
</dbReference>
<feature type="compositionally biased region" description="Polar residues" evidence="1">
    <location>
        <begin position="85"/>
        <end position="112"/>
    </location>
</feature>
<feature type="region of interest" description="Disordered" evidence="1">
    <location>
        <begin position="746"/>
        <end position="804"/>
    </location>
</feature>
<dbReference type="EMBL" id="JASPKZ010001236">
    <property type="protein sequence ID" value="KAJ9598209.1"/>
    <property type="molecule type" value="Genomic_DNA"/>
</dbReference>
<evidence type="ECO:0000256" key="1">
    <source>
        <dbReference type="SAM" id="MobiDB-lite"/>
    </source>
</evidence>
<evidence type="ECO:0000313" key="3">
    <source>
        <dbReference type="EMBL" id="KAJ9598209.1"/>
    </source>
</evidence>
<dbReference type="PROSITE" id="PS50245">
    <property type="entry name" value="CAP_GLY_2"/>
    <property type="match status" value="1"/>
</dbReference>
<feature type="non-terminal residue" evidence="3">
    <location>
        <position position="1060"/>
    </location>
</feature>
<dbReference type="GO" id="GO:0051010">
    <property type="term" value="F:microtubule plus-end binding"/>
    <property type="evidence" value="ECO:0007669"/>
    <property type="project" value="TreeGrafter"/>
</dbReference>
<dbReference type="SUPFAM" id="SSF74924">
    <property type="entry name" value="Cap-Gly domain"/>
    <property type="match status" value="1"/>
</dbReference>
<dbReference type="InterPro" id="IPR036859">
    <property type="entry name" value="CAP-Gly_dom_sf"/>
</dbReference>
<feature type="region of interest" description="Disordered" evidence="1">
    <location>
        <begin position="883"/>
        <end position="1060"/>
    </location>
</feature>
<reference evidence="3" key="1">
    <citation type="journal article" date="2023" name="IScience">
        <title>Live-bearing cockroach genome reveals convergent evolutionary mechanisms linked to viviparity in insects and beyond.</title>
        <authorList>
            <person name="Fouks B."/>
            <person name="Harrison M.C."/>
            <person name="Mikhailova A.A."/>
            <person name="Marchal E."/>
            <person name="English S."/>
            <person name="Carruthers M."/>
            <person name="Jennings E.C."/>
            <person name="Chiamaka E.L."/>
            <person name="Frigard R.A."/>
            <person name="Pippel M."/>
            <person name="Attardo G.M."/>
            <person name="Benoit J.B."/>
            <person name="Bornberg-Bauer E."/>
            <person name="Tobe S.S."/>
        </authorList>
    </citation>
    <scope>NUCLEOTIDE SEQUENCE</scope>
    <source>
        <strain evidence="3">Stay&amp;Tobe</strain>
    </source>
</reference>
<feature type="compositionally biased region" description="Low complexity" evidence="1">
    <location>
        <begin position="632"/>
        <end position="642"/>
    </location>
</feature>
<dbReference type="Proteomes" id="UP001233999">
    <property type="component" value="Unassembled WGS sequence"/>
</dbReference>
<feature type="compositionally biased region" description="Low complexity" evidence="1">
    <location>
        <begin position="1022"/>
        <end position="1053"/>
    </location>
</feature>
<dbReference type="Gene3D" id="2.30.30.190">
    <property type="entry name" value="CAP Gly-rich-like domain"/>
    <property type="match status" value="1"/>
</dbReference>
<dbReference type="GO" id="GO:0005634">
    <property type="term" value="C:nucleus"/>
    <property type="evidence" value="ECO:0007669"/>
    <property type="project" value="TreeGrafter"/>
</dbReference>
<dbReference type="GO" id="GO:0005938">
    <property type="term" value="C:cell cortex"/>
    <property type="evidence" value="ECO:0007669"/>
    <property type="project" value="TreeGrafter"/>
</dbReference>
<accession>A0AAD8AFI1</accession>
<reference evidence="3" key="2">
    <citation type="submission" date="2023-05" db="EMBL/GenBank/DDBJ databases">
        <authorList>
            <person name="Fouks B."/>
        </authorList>
    </citation>
    <scope>NUCLEOTIDE SEQUENCE</scope>
    <source>
        <strain evidence="3">Stay&amp;Tobe</strain>
        <tissue evidence="3">Testes</tissue>
    </source>
</reference>
<dbReference type="Pfam" id="PF01302">
    <property type="entry name" value="CAP_GLY"/>
    <property type="match status" value="1"/>
</dbReference>
<feature type="domain" description="CAP-Gly" evidence="2">
    <location>
        <begin position="182"/>
        <end position="224"/>
    </location>
</feature>
<gene>
    <name evidence="3" type="ORF">L9F63_011113</name>
</gene>
<evidence type="ECO:0000313" key="4">
    <source>
        <dbReference type="Proteomes" id="UP001233999"/>
    </source>
</evidence>
<dbReference type="PANTHER" id="PTHR18916">
    <property type="entry name" value="DYNACTIN 1-RELATED MICROTUBULE-BINDING"/>
    <property type="match status" value="1"/>
</dbReference>
<feature type="compositionally biased region" description="Basic and acidic residues" evidence="1">
    <location>
        <begin position="895"/>
        <end position="905"/>
    </location>
</feature>
<protein>
    <recommendedName>
        <fullName evidence="2">CAP-Gly domain-containing protein</fullName>
    </recommendedName>
</protein>
<evidence type="ECO:0000259" key="2">
    <source>
        <dbReference type="PROSITE" id="PS50245"/>
    </source>
</evidence>
<feature type="compositionally biased region" description="Basic and acidic residues" evidence="1">
    <location>
        <begin position="751"/>
        <end position="772"/>
    </location>
</feature>
<feature type="non-terminal residue" evidence="3">
    <location>
        <position position="1"/>
    </location>
</feature>
<feature type="compositionally biased region" description="Basic and acidic residues" evidence="1">
    <location>
        <begin position="931"/>
        <end position="943"/>
    </location>
</feature>
<feature type="compositionally biased region" description="Polar residues" evidence="1">
    <location>
        <begin position="951"/>
        <end position="960"/>
    </location>
</feature>
<comment type="caution">
    <text evidence="3">The sequence shown here is derived from an EMBL/GenBank/DDBJ whole genome shotgun (WGS) entry which is preliminary data.</text>
</comment>
<name>A0AAD8AFI1_DIPPU</name>
<proteinExistence type="predicted"/>
<feature type="region of interest" description="Disordered" evidence="1">
    <location>
        <begin position="134"/>
        <end position="163"/>
    </location>
</feature>
<feature type="compositionally biased region" description="Polar residues" evidence="1">
    <location>
        <begin position="781"/>
        <end position="804"/>
    </location>
</feature>
<feature type="compositionally biased region" description="Low complexity" evidence="1">
    <location>
        <begin position="969"/>
        <end position="979"/>
    </location>
</feature>
<keyword evidence="4" id="KW-1185">Reference proteome</keyword>
<feature type="region of interest" description="Disordered" evidence="1">
    <location>
        <begin position="600"/>
        <end position="682"/>
    </location>
</feature>
<feature type="compositionally biased region" description="Low complexity" evidence="1">
    <location>
        <begin position="612"/>
        <end position="625"/>
    </location>
</feature>